<evidence type="ECO:0000256" key="6">
    <source>
        <dbReference type="SAM" id="Phobius"/>
    </source>
</evidence>
<feature type="non-terminal residue" evidence="7">
    <location>
        <position position="497"/>
    </location>
</feature>
<dbReference type="PANTHER" id="PTHR43791">
    <property type="entry name" value="PERMEASE-RELATED"/>
    <property type="match status" value="1"/>
</dbReference>
<comment type="subcellular location">
    <subcellularLocation>
        <location evidence="1">Membrane</location>
        <topology evidence="1">Multi-pass membrane protein</topology>
    </subcellularLocation>
</comment>
<protein>
    <recommendedName>
        <fullName evidence="9">Major facilitator superfamily (MFS) profile domain-containing protein</fullName>
    </recommendedName>
</protein>
<comment type="caution">
    <text evidence="7">The sequence shown here is derived from an EMBL/GenBank/DDBJ whole genome shotgun (WGS) entry which is preliminary data.</text>
</comment>
<dbReference type="Pfam" id="PF07690">
    <property type="entry name" value="MFS_1"/>
    <property type="match status" value="1"/>
</dbReference>
<gene>
    <name evidence="7" type="ORF">B7463_g10417</name>
</gene>
<feature type="transmembrane region" description="Helical" evidence="6">
    <location>
        <begin position="318"/>
        <end position="339"/>
    </location>
</feature>
<evidence type="ECO:0008006" key="9">
    <source>
        <dbReference type="Google" id="ProtNLM"/>
    </source>
</evidence>
<accession>A0A3E2GXT4</accession>
<dbReference type="GO" id="GO:0022857">
    <property type="term" value="F:transmembrane transporter activity"/>
    <property type="evidence" value="ECO:0007669"/>
    <property type="project" value="InterPro"/>
</dbReference>
<evidence type="ECO:0000256" key="4">
    <source>
        <dbReference type="ARBA" id="ARBA00022989"/>
    </source>
</evidence>
<dbReference type="InterPro" id="IPR036259">
    <property type="entry name" value="MFS_trans_sf"/>
</dbReference>
<sequence>MTALGESYLCHAIGHAWGMDSPVIVSATATHDLLKDSDEALKFLVHQQEVRVVVDINDAKKLRWKVDLRIMPILMTIYFLQYLDKTLLNYAAVMGIKKYLKGNEYNNLGTIFYVGYIVAEPITTYLMQRFPIGKYLGINVTCWGILVACHAACKSYASLMVVRLLLGVFEACVAPALVLITGMWWTKAEQSRRTGLWYLQIGVAQIVANWQILFLFMGCLTAIVGVVTIFLLPDNPMTAWFLTEEEKVQAIEHVRINQTGVENKHFKLYQVKELLFKDKETWPLFFITLLAMIDNGVVSNFSSIIIANFGFSNQRTTIIQMPSGAVSIIATFIATYLVGSIGHRSYLIAIITLPSILGAGLLLGLGNSYKVGKLFGVYLLNSCPAMLPMIYSWNSANTSGYTKRTMRNALTLMAFCVGNLIGPQMFQTSDAPAYNPAKIALIVTMSGVVVLAFVIRQLMVWENEKRDKEMESSDVDPANVDFADLTDIENQRFRYVY</sequence>
<feature type="transmembrane region" description="Helical" evidence="6">
    <location>
        <begin position="105"/>
        <end position="126"/>
    </location>
</feature>
<evidence type="ECO:0000313" key="7">
    <source>
        <dbReference type="EMBL" id="RFU25921.1"/>
    </source>
</evidence>
<feature type="transmembrane region" description="Helical" evidence="6">
    <location>
        <begin position="206"/>
        <end position="232"/>
    </location>
</feature>
<dbReference type="Proteomes" id="UP000258309">
    <property type="component" value="Unassembled WGS sequence"/>
</dbReference>
<keyword evidence="4 6" id="KW-1133">Transmembrane helix</keyword>
<evidence type="ECO:0000256" key="2">
    <source>
        <dbReference type="ARBA" id="ARBA00022448"/>
    </source>
</evidence>
<name>A0A3E2GXT4_SCYLI</name>
<dbReference type="SUPFAM" id="SSF103473">
    <property type="entry name" value="MFS general substrate transporter"/>
    <property type="match status" value="1"/>
</dbReference>
<dbReference type="InterPro" id="IPR011701">
    <property type="entry name" value="MFS"/>
</dbReference>
<dbReference type="PANTHER" id="PTHR43791:SF40">
    <property type="entry name" value="THIAMINE PATHWAY TRANSPORTER THI73"/>
    <property type="match status" value="1"/>
</dbReference>
<keyword evidence="3 6" id="KW-0812">Transmembrane</keyword>
<keyword evidence="5 6" id="KW-0472">Membrane</keyword>
<proteinExistence type="predicted"/>
<dbReference type="AlphaFoldDB" id="A0A3E2GXT4"/>
<feature type="transmembrane region" description="Helical" evidence="6">
    <location>
        <begin position="70"/>
        <end position="93"/>
    </location>
</feature>
<dbReference type="GO" id="GO:0016020">
    <property type="term" value="C:membrane"/>
    <property type="evidence" value="ECO:0007669"/>
    <property type="project" value="UniProtKB-SubCell"/>
</dbReference>
<feature type="transmembrane region" description="Helical" evidence="6">
    <location>
        <begin position="132"/>
        <end position="152"/>
    </location>
</feature>
<organism evidence="7 8">
    <name type="scientific">Scytalidium lignicola</name>
    <name type="common">Hyphomycete</name>
    <dbReference type="NCBI Taxonomy" id="5539"/>
    <lineage>
        <taxon>Eukaryota</taxon>
        <taxon>Fungi</taxon>
        <taxon>Dikarya</taxon>
        <taxon>Ascomycota</taxon>
        <taxon>Pezizomycotina</taxon>
        <taxon>Leotiomycetes</taxon>
        <taxon>Leotiomycetes incertae sedis</taxon>
        <taxon>Scytalidium</taxon>
    </lineage>
</organism>
<feature type="transmembrane region" description="Helical" evidence="6">
    <location>
        <begin position="375"/>
        <end position="396"/>
    </location>
</feature>
<keyword evidence="8" id="KW-1185">Reference proteome</keyword>
<feature type="transmembrane region" description="Helical" evidence="6">
    <location>
        <begin position="408"/>
        <end position="427"/>
    </location>
</feature>
<feature type="transmembrane region" description="Helical" evidence="6">
    <location>
        <begin position="164"/>
        <end position="186"/>
    </location>
</feature>
<feature type="transmembrane region" description="Helical" evidence="6">
    <location>
        <begin position="439"/>
        <end position="461"/>
    </location>
</feature>
<evidence type="ECO:0000313" key="8">
    <source>
        <dbReference type="Proteomes" id="UP000258309"/>
    </source>
</evidence>
<keyword evidence="2" id="KW-0813">Transport</keyword>
<dbReference type="EMBL" id="NCSJ02000296">
    <property type="protein sequence ID" value="RFU25921.1"/>
    <property type="molecule type" value="Genomic_DNA"/>
</dbReference>
<evidence type="ECO:0000256" key="1">
    <source>
        <dbReference type="ARBA" id="ARBA00004141"/>
    </source>
</evidence>
<dbReference type="Gene3D" id="1.20.1250.20">
    <property type="entry name" value="MFS general substrate transporter like domains"/>
    <property type="match status" value="2"/>
</dbReference>
<dbReference type="OrthoDB" id="6730379at2759"/>
<dbReference type="OMA" id="RITRNTM"/>
<feature type="non-terminal residue" evidence="7">
    <location>
        <position position="1"/>
    </location>
</feature>
<evidence type="ECO:0000256" key="5">
    <source>
        <dbReference type="ARBA" id="ARBA00023136"/>
    </source>
</evidence>
<feature type="transmembrane region" description="Helical" evidence="6">
    <location>
        <begin position="282"/>
        <end position="306"/>
    </location>
</feature>
<evidence type="ECO:0000256" key="3">
    <source>
        <dbReference type="ARBA" id="ARBA00022692"/>
    </source>
</evidence>
<reference evidence="7 8" key="1">
    <citation type="submission" date="2018-05" db="EMBL/GenBank/DDBJ databases">
        <title>Draft genome sequence of Scytalidium lignicola DSM 105466, a ubiquitous saprotrophic fungus.</title>
        <authorList>
            <person name="Buettner E."/>
            <person name="Gebauer A.M."/>
            <person name="Hofrichter M."/>
            <person name="Liers C."/>
            <person name="Kellner H."/>
        </authorList>
    </citation>
    <scope>NUCLEOTIDE SEQUENCE [LARGE SCALE GENOMIC DNA]</scope>
    <source>
        <strain evidence="7 8">DSM 105466</strain>
    </source>
</reference>
<feature type="transmembrane region" description="Helical" evidence="6">
    <location>
        <begin position="346"/>
        <end position="369"/>
    </location>
</feature>